<reference evidence="3 4" key="1">
    <citation type="submission" date="2017-06" db="EMBL/GenBank/DDBJ databases">
        <title>Ant-infecting Ophiocordyceps genomes reveal a high diversity of potential behavioral manipulation genes and a possible major role for enterotoxins.</title>
        <authorList>
            <person name="De Bekker C."/>
            <person name="Evans H.C."/>
            <person name="Brachmann A."/>
            <person name="Hughes D.P."/>
        </authorList>
    </citation>
    <scope>NUCLEOTIDE SEQUENCE [LARGE SCALE GENOMIC DNA]</scope>
    <source>
        <strain evidence="3 4">1348a</strain>
    </source>
</reference>
<comment type="subcellular location">
    <subcellularLocation>
        <location evidence="1">Nucleus</location>
    </subcellularLocation>
</comment>
<keyword evidence="2" id="KW-0539">Nucleus</keyword>
<keyword evidence="4" id="KW-1185">Reference proteome</keyword>
<name>A0A2C5ZJR7_9HYPO</name>
<dbReference type="EMBL" id="NJEU01000165">
    <property type="protein sequence ID" value="PHH80103.1"/>
    <property type="molecule type" value="Genomic_DNA"/>
</dbReference>
<accession>A0A2C5ZJR7</accession>
<proteinExistence type="predicted"/>
<dbReference type="Pfam" id="PF11951">
    <property type="entry name" value="Fungal_trans_2"/>
    <property type="match status" value="1"/>
</dbReference>
<dbReference type="Proteomes" id="UP000224854">
    <property type="component" value="Unassembled WGS sequence"/>
</dbReference>
<evidence type="ECO:0000313" key="3">
    <source>
        <dbReference type="EMBL" id="PHH80103.1"/>
    </source>
</evidence>
<organism evidence="3 4">
    <name type="scientific">Ophiocordyceps australis</name>
    <dbReference type="NCBI Taxonomy" id="1399860"/>
    <lineage>
        <taxon>Eukaryota</taxon>
        <taxon>Fungi</taxon>
        <taxon>Dikarya</taxon>
        <taxon>Ascomycota</taxon>
        <taxon>Pezizomycotina</taxon>
        <taxon>Sordariomycetes</taxon>
        <taxon>Hypocreomycetidae</taxon>
        <taxon>Hypocreales</taxon>
        <taxon>Ophiocordycipitaceae</taxon>
        <taxon>Ophiocordyceps</taxon>
    </lineage>
</organism>
<sequence>MQNVARVALAIDYTGNGYRALLPIAMREPSLLNAAVAVAAAHYSRWHGTADTVSRRYLQTASKALFARLSDPVQVMSPITLASMLLHVSYEVFSGSPRWKGHYDAIRGWIASRGDCSDLDPFLKTWVCLLDTQSSLNLGQPAMLELESWMDPSAQASDSIDALFGCSSKLPKLMWTASRLYAASKAGLVSRQELCQQAADLQSQIRATSMVPTAQPGVSITCDKASTALTATLGITDGELERRMVAAAEIFRHASHIYVHRIVYGPEYPLPPDLYASLEAGKQCLVEIPDALGPGANLGWCLVVLGAEMESPEDREYITSRWEALHRLGMYNTKNGQKIVEEVWKHADMVKQGWATAVRWQDIMQVIGESQILV</sequence>
<evidence type="ECO:0000256" key="2">
    <source>
        <dbReference type="ARBA" id="ARBA00023242"/>
    </source>
</evidence>
<dbReference type="PANTHER" id="PTHR37534">
    <property type="entry name" value="TRANSCRIPTIONAL ACTIVATOR PROTEIN UGA3"/>
    <property type="match status" value="1"/>
</dbReference>
<evidence type="ECO:0000256" key="1">
    <source>
        <dbReference type="ARBA" id="ARBA00004123"/>
    </source>
</evidence>
<dbReference type="OrthoDB" id="6730379at2759"/>
<gene>
    <name evidence="3" type="ORF">CDD82_1981</name>
</gene>
<dbReference type="AlphaFoldDB" id="A0A2C5ZJR7"/>
<evidence type="ECO:0000313" key="4">
    <source>
        <dbReference type="Proteomes" id="UP000224854"/>
    </source>
</evidence>
<protein>
    <submittedName>
        <fullName evidence="3">Uncharacterized protein</fullName>
    </submittedName>
</protein>
<dbReference type="PANTHER" id="PTHR37534:SF46">
    <property type="entry name" value="ZN(II)2CYS6 TRANSCRIPTION FACTOR (EUROFUNG)"/>
    <property type="match status" value="1"/>
</dbReference>
<dbReference type="InterPro" id="IPR021858">
    <property type="entry name" value="Fun_TF"/>
</dbReference>
<dbReference type="GO" id="GO:0005634">
    <property type="term" value="C:nucleus"/>
    <property type="evidence" value="ECO:0007669"/>
    <property type="project" value="UniProtKB-SubCell"/>
</dbReference>
<comment type="caution">
    <text evidence="3">The sequence shown here is derived from an EMBL/GenBank/DDBJ whole genome shotgun (WGS) entry which is preliminary data.</text>
</comment>